<dbReference type="EMBL" id="BAABFL010000135">
    <property type="protein sequence ID" value="GAA4649551.1"/>
    <property type="molecule type" value="Genomic_DNA"/>
</dbReference>
<keyword evidence="11" id="KW-0969">Cilium</keyword>
<evidence type="ECO:0000259" key="8">
    <source>
        <dbReference type="Pfam" id="PF00460"/>
    </source>
</evidence>
<dbReference type="InterPro" id="IPR053967">
    <property type="entry name" value="LlgE_F_G-like_D1"/>
</dbReference>
<comment type="subcellular location">
    <subcellularLocation>
        <location evidence="1 6">Bacterial flagellum basal body</location>
    </subcellularLocation>
</comment>
<dbReference type="Proteomes" id="UP001500604">
    <property type="component" value="Unassembled WGS sequence"/>
</dbReference>
<feature type="domain" description="Flagellar hook protein FlgE/F/G-like D1" evidence="10">
    <location>
        <begin position="81"/>
        <end position="145"/>
    </location>
</feature>
<evidence type="ECO:0000256" key="4">
    <source>
        <dbReference type="ARBA" id="ARBA00038560"/>
    </source>
</evidence>
<reference evidence="12" key="1">
    <citation type="journal article" date="2019" name="Int. J. Syst. Evol. Microbiol.">
        <title>The Global Catalogue of Microorganisms (GCM) 10K type strain sequencing project: providing services to taxonomists for standard genome sequencing and annotation.</title>
        <authorList>
            <consortium name="The Broad Institute Genomics Platform"/>
            <consortium name="The Broad Institute Genome Sequencing Center for Infectious Disease"/>
            <person name="Wu L."/>
            <person name="Ma J."/>
        </authorList>
    </citation>
    <scope>NUCLEOTIDE SEQUENCE [LARGE SCALE GENOMIC DNA]</scope>
    <source>
        <strain evidence="12">JCM 17805</strain>
    </source>
</reference>
<evidence type="ECO:0000256" key="3">
    <source>
        <dbReference type="ARBA" id="ARBA00023143"/>
    </source>
</evidence>
<feature type="domain" description="Flagellar basal-body/hook protein C-terminal" evidence="9">
    <location>
        <begin position="198"/>
        <end position="239"/>
    </location>
</feature>
<protein>
    <recommendedName>
        <fullName evidence="5 6">Flagellar basal-body rod protein FlgF</fullName>
    </recommendedName>
</protein>
<dbReference type="SUPFAM" id="SSF117143">
    <property type="entry name" value="Flagellar hook protein flgE"/>
    <property type="match status" value="1"/>
</dbReference>
<comment type="subunit">
    <text evidence="4 6">The basal body constitutes a major portion of the flagellar organelle and consists of five rings (E,L,P,S, and M) mounted on a central rod. The rod consists of about 26 subunits of FlgG in the distal portion, and FlgB, FlgC and FlgF are thought to build up the proximal portion of the rod with about 6 subunits each.</text>
</comment>
<evidence type="ECO:0000256" key="7">
    <source>
        <dbReference type="SAM" id="MobiDB-lite"/>
    </source>
</evidence>
<evidence type="ECO:0000259" key="10">
    <source>
        <dbReference type="Pfam" id="PF22692"/>
    </source>
</evidence>
<proteinExistence type="inferred from homology"/>
<feature type="region of interest" description="Disordered" evidence="7">
    <location>
        <begin position="45"/>
        <end position="68"/>
    </location>
</feature>
<keyword evidence="3 6" id="KW-0975">Bacterial flagellum</keyword>
<comment type="caution">
    <text evidence="11">The sequence shown here is derived from an EMBL/GenBank/DDBJ whole genome shotgun (WGS) entry which is preliminary data.</text>
</comment>
<dbReference type="InterPro" id="IPR001444">
    <property type="entry name" value="Flag_bb_rod_N"/>
</dbReference>
<dbReference type="RefSeq" id="WP_345195431.1">
    <property type="nucleotide sequence ID" value="NZ_BAABFL010000135.1"/>
</dbReference>
<sequence length="246" mass="26329">MDKSLFIAVSGVNRVMRAQQVHANNLANLNTRGFRKDFVHSMAVPLQGDGHPSRAMTKATGTSSAMGVGPAIHTGRNLDIAISGEGWISVIDDNGEEAYTRAGHLRLDDEGQLVTGTGRPVASLGGAIEIPQYRHIEIGGDGTINIVPVGGITVQPVAVGQIKLVNPDPREIIKGPDGLFRRIDGEEADQDAGVQVKPGHLEASNVNAVEEMVQFMNLARQFEFQFKVMKTAETLAASGDKLIRTE</sequence>
<evidence type="ECO:0000313" key="12">
    <source>
        <dbReference type="Proteomes" id="UP001500604"/>
    </source>
</evidence>
<feature type="domain" description="Flagellar basal body rod protein N-terminal" evidence="8">
    <location>
        <begin position="7"/>
        <end position="35"/>
    </location>
</feature>
<comment type="similarity">
    <text evidence="2 6">Belongs to the flagella basal body rod proteins family.</text>
</comment>
<accession>A0ABP8V2U1</accession>
<keyword evidence="11" id="KW-0966">Cell projection</keyword>
<dbReference type="Pfam" id="PF06429">
    <property type="entry name" value="Flg_bbr_C"/>
    <property type="match status" value="1"/>
</dbReference>
<dbReference type="NCBIfam" id="TIGR03506">
    <property type="entry name" value="FlgEFG_subfam"/>
    <property type="match status" value="1"/>
</dbReference>
<dbReference type="Pfam" id="PF22692">
    <property type="entry name" value="LlgE_F_G_D1"/>
    <property type="match status" value="1"/>
</dbReference>
<dbReference type="PANTHER" id="PTHR30435">
    <property type="entry name" value="FLAGELLAR PROTEIN"/>
    <property type="match status" value="1"/>
</dbReference>
<keyword evidence="12" id="KW-1185">Reference proteome</keyword>
<dbReference type="InterPro" id="IPR020013">
    <property type="entry name" value="Flagellar_FlgE/F/G"/>
</dbReference>
<dbReference type="NCBIfam" id="NF009280">
    <property type="entry name" value="PRK12640.1"/>
    <property type="match status" value="1"/>
</dbReference>
<dbReference type="Pfam" id="PF00460">
    <property type="entry name" value="Flg_bb_rod"/>
    <property type="match status" value="1"/>
</dbReference>
<name>A0ABP8V2U1_9GAMM</name>
<dbReference type="PANTHER" id="PTHR30435:SF18">
    <property type="entry name" value="FLAGELLAR BASAL-BODY ROD PROTEIN FLGF"/>
    <property type="match status" value="1"/>
</dbReference>
<evidence type="ECO:0000256" key="2">
    <source>
        <dbReference type="ARBA" id="ARBA00009677"/>
    </source>
</evidence>
<gene>
    <name evidence="11" type="ORF">GCM10023116_18250</name>
</gene>
<evidence type="ECO:0000256" key="5">
    <source>
        <dbReference type="ARBA" id="ARBA00040228"/>
    </source>
</evidence>
<evidence type="ECO:0000313" key="11">
    <source>
        <dbReference type="EMBL" id="GAA4649551.1"/>
    </source>
</evidence>
<evidence type="ECO:0000256" key="1">
    <source>
        <dbReference type="ARBA" id="ARBA00004117"/>
    </source>
</evidence>
<evidence type="ECO:0000259" key="9">
    <source>
        <dbReference type="Pfam" id="PF06429"/>
    </source>
</evidence>
<dbReference type="InterPro" id="IPR037925">
    <property type="entry name" value="FlgE/F/G-like"/>
</dbReference>
<organism evidence="11 12">
    <name type="scientific">Kistimonas scapharcae</name>
    <dbReference type="NCBI Taxonomy" id="1036133"/>
    <lineage>
        <taxon>Bacteria</taxon>
        <taxon>Pseudomonadati</taxon>
        <taxon>Pseudomonadota</taxon>
        <taxon>Gammaproteobacteria</taxon>
        <taxon>Oceanospirillales</taxon>
        <taxon>Endozoicomonadaceae</taxon>
        <taxon>Kistimonas</taxon>
    </lineage>
</organism>
<keyword evidence="11" id="KW-0282">Flagellum</keyword>
<evidence type="ECO:0000256" key="6">
    <source>
        <dbReference type="RuleBase" id="RU362116"/>
    </source>
</evidence>
<dbReference type="InterPro" id="IPR010930">
    <property type="entry name" value="Flg_bb/hook_C_dom"/>
</dbReference>